<dbReference type="InterPro" id="IPR022496">
    <property type="entry name" value="T6A_TsaB"/>
</dbReference>
<accession>A0ABS5DZI1</accession>
<comment type="caution">
    <text evidence="2">The sequence shown here is derived from an EMBL/GenBank/DDBJ whole genome shotgun (WGS) entry which is preliminary data.</text>
</comment>
<dbReference type="EMBL" id="JAGQDG010000005">
    <property type="protein sequence ID" value="MBQ0936570.1"/>
    <property type="molecule type" value="Genomic_DNA"/>
</dbReference>
<dbReference type="Pfam" id="PF00814">
    <property type="entry name" value="TsaD"/>
    <property type="match status" value="1"/>
</dbReference>
<reference evidence="2 3" key="1">
    <citation type="submission" date="2021-04" db="EMBL/GenBank/DDBJ databases">
        <title>The genome sequence of type strain Ideonella paludis KCTC 32238.</title>
        <authorList>
            <person name="Liu Y."/>
        </authorList>
    </citation>
    <scope>NUCLEOTIDE SEQUENCE [LARGE SCALE GENOMIC DNA]</scope>
    <source>
        <strain evidence="2 3">KCTC 32238</strain>
    </source>
</reference>
<organism evidence="2 3">
    <name type="scientific">Ideonella paludis</name>
    <dbReference type="NCBI Taxonomy" id="1233411"/>
    <lineage>
        <taxon>Bacteria</taxon>
        <taxon>Pseudomonadati</taxon>
        <taxon>Pseudomonadota</taxon>
        <taxon>Betaproteobacteria</taxon>
        <taxon>Burkholderiales</taxon>
        <taxon>Sphaerotilaceae</taxon>
        <taxon>Ideonella</taxon>
    </lineage>
</organism>
<feature type="domain" description="Gcp-like" evidence="1">
    <location>
        <begin position="38"/>
        <end position="150"/>
    </location>
</feature>
<evidence type="ECO:0000259" key="1">
    <source>
        <dbReference type="Pfam" id="PF00814"/>
    </source>
</evidence>
<dbReference type="InterPro" id="IPR043129">
    <property type="entry name" value="ATPase_NBD"/>
</dbReference>
<sequence>MKLLALDTATEHMALALWDGSAVAEPGTHRLADGGAQSSAHLIPMLLAMLAERGLRLSDLDAIAVGQGPGAFTGLRTAISVAQGLAFGANKPVLLLDSLLLVAEAAHLEAPVASGSTVWVAMDARMDEIYAAAYAHDGHTWQTLAAPALMDAPSLNAAWQALPPACVAGSAAAAFGERLHTQGLLTVAGVTHRAQALLALACAAWQQGPKVAPEDAQPLYLRDKVAQTTAERLAQRLAKEQGAAP</sequence>
<dbReference type="SUPFAM" id="SSF53067">
    <property type="entry name" value="Actin-like ATPase domain"/>
    <property type="match status" value="2"/>
</dbReference>
<dbReference type="Gene3D" id="3.30.420.40">
    <property type="match status" value="2"/>
</dbReference>
<protein>
    <submittedName>
        <fullName evidence="2">tRNA (Adenosine(37)-N6)-threonylcarbamoyltransferase complex dimerization subunit type 1 TsaB</fullName>
        <ecNumber evidence="2">2.3.1.234</ecNumber>
    </submittedName>
</protein>
<dbReference type="PANTHER" id="PTHR11735">
    <property type="entry name" value="TRNA N6-ADENOSINE THREONYLCARBAMOYLTRANSFERASE"/>
    <property type="match status" value="1"/>
</dbReference>
<evidence type="ECO:0000313" key="3">
    <source>
        <dbReference type="Proteomes" id="UP000672097"/>
    </source>
</evidence>
<dbReference type="EC" id="2.3.1.234" evidence="2"/>
<gene>
    <name evidence="2" type="primary">tsaB</name>
    <name evidence="2" type="ORF">KAK11_14630</name>
</gene>
<keyword evidence="2" id="KW-0808">Transferase</keyword>
<evidence type="ECO:0000313" key="2">
    <source>
        <dbReference type="EMBL" id="MBQ0936570.1"/>
    </source>
</evidence>
<keyword evidence="2" id="KW-0012">Acyltransferase</keyword>
<dbReference type="PANTHER" id="PTHR11735:SF11">
    <property type="entry name" value="TRNA THREONYLCARBAMOYLADENOSINE BIOSYNTHESIS PROTEIN TSAB"/>
    <property type="match status" value="1"/>
</dbReference>
<proteinExistence type="predicted"/>
<dbReference type="Proteomes" id="UP000672097">
    <property type="component" value="Unassembled WGS sequence"/>
</dbReference>
<dbReference type="InterPro" id="IPR000905">
    <property type="entry name" value="Gcp-like_dom"/>
</dbReference>
<keyword evidence="3" id="KW-1185">Reference proteome</keyword>
<dbReference type="GO" id="GO:0061711">
    <property type="term" value="F:tRNA N(6)-L-threonylcarbamoyladenine synthase activity"/>
    <property type="evidence" value="ECO:0007669"/>
    <property type="project" value="UniProtKB-EC"/>
</dbReference>
<name>A0ABS5DZI1_9BURK</name>
<dbReference type="NCBIfam" id="TIGR03725">
    <property type="entry name" value="T6A_YeaZ"/>
    <property type="match status" value="1"/>
</dbReference>
<dbReference type="RefSeq" id="WP_210809930.1">
    <property type="nucleotide sequence ID" value="NZ_JAGQDG010000005.1"/>
</dbReference>